<evidence type="ECO:0000313" key="7">
    <source>
        <dbReference type="EMBL" id="KAK7079290.1"/>
    </source>
</evidence>
<protein>
    <recommendedName>
        <fullName evidence="6">Platelet-derived growth factor (PDGF) family profile domain-containing protein</fullName>
    </recommendedName>
</protein>
<keyword evidence="8" id="KW-1185">Reference proteome</keyword>
<dbReference type="SMART" id="SM00141">
    <property type="entry name" value="PDGF"/>
    <property type="match status" value="1"/>
</dbReference>
<proteinExistence type="inferred from homology"/>
<dbReference type="SUPFAM" id="SSF57501">
    <property type="entry name" value="Cystine-knot cytokines"/>
    <property type="match status" value="1"/>
</dbReference>
<dbReference type="PANTHER" id="PTHR11633:SF1">
    <property type="entry name" value="LD28763P"/>
    <property type="match status" value="1"/>
</dbReference>
<dbReference type="AlphaFoldDB" id="A0AAN8X7I1"/>
<dbReference type="Gene3D" id="2.10.90.10">
    <property type="entry name" value="Cystine-knot cytokines"/>
    <property type="match status" value="1"/>
</dbReference>
<evidence type="ECO:0000256" key="4">
    <source>
        <dbReference type="RuleBase" id="RU003818"/>
    </source>
</evidence>
<dbReference type="GO" id="GO:0016020">
    <property type="term" value="C:membrane"/>
    <property type="evidence" value="ECO:0007669"/>
    <property type="project" value="InterPro"/>
</dbReference>
<dbReference type="EMBL" id="JAXCGZ010007552">
    <property type="protein sequence ID" value="KAK7079290.1"/>
    <property type="molecule type" value="Genomic_DNA"/>
</dbReference>
<evidence type="ECO:0000256" key="2">
    <source>
        <dbReference type="ARBA" id="ARBA00023030"/>
    </source>
</evidence>
<reference evidence="7 8" key="1">
    <citation type="submission" date="2023-11" db="EMBL/GenBank/DDBJ databases">
        <title>Halocaridina rubra genome assembly.</title>
        <authorList>
            <person name="Smith C."/>
        </authorList>
    </citation>
    <scope>NUCLEOTIDE SEQUENCE [LARGE SCALE GENOMIC DNA]</scope>
    <source>
        <strain evidence="7">EP-1</strain>
        <tissue evidence="7">Whole</tissue>
    </source>
</reference>
<name>A0AAN8X7I1_HALRR</name>
<keyword evidence="5" id="KW-0732">Signal</keyword>
<feature type="chain" id="PRO_5042939742" description="Platelet-derived growth factor (PDGF) family profile domain-containing protein" evidence="5">
    <location>
        <begin position="32"/>
        <end position="281"/>
    </location>
</feature>
<evidence type="ECO:0000256" key="3">
    <source>
        <dbReference type="ARBA" id="ARBA00023246"/>
    </source>
</evidence>
<dbReference type="Pfam" id="PF00341">
    <property type="entry name" value="PDGF"/>
    <property type="match status" value="1"/>
</dbReference>
<feature type="domain" description="Platelet-derived growth factor (PDGF) family profile" evidence="6">
    <location>
        <begin position="163"/>
        <end position="250"/>
    </location>
</feature>
<dbReference type="GO" id="GO:0070851">
    <property type="term" value="F:growth factor receptor binding"/>
    <property type="evidence" value="ECO:0007669"/>
    <property type="project" value="TreeGrafter"/>
</dbReference>
<feature type="non-terminal residue" evidence="7">
    <location>
        <position position="281"/>
    </location>
</feature>
<evidence type="ECO:0000313" key="8">
    <source>
        <dbReference type="Proteomes" id="UP001381693"/>
    </source>
</evidence>
<dbReference type="InterPro" id="IPR000072">
    <property type="entry name" value="PDGF/VEGF_dom"/>
</dbReference>
<organism evidence="7 8">
    <name type="scientific">Halocaridina rubra</name>
    <name type="common">Hawaiian red shrimp</name>
    <dbReference type="NCBI Taxonomy" id="373956"/>
    <lineage>
        <taxon>Eukaryota</taxon>
        <taxon>Metazoa</taxon>
        <taxon>Ecdysozoa</taxon>
        <taxon>Arthropoda</taxon>
        <taxon>Crustacea</taxon>
        <taxon>Multicrustacea</taxon>
        <taxon>Malacostraca</taxon>
        <taxon>Eumalacostraca</taxon>
        <taxon>Eucarida</taxon>
        <taxon>Decapoda</taxon>
        <taxon>Pleocyemata</taxon>
        <taxon>Caridea</taxon>
        <taxon>Atyoidea</taxon>
        <taxon>Atyidae</taxon>
        <taxon>Halocaridina</taxon>
    </lineage>
</organism>
<dbReference type="InterPro" id="IPR029034">
    <property type="entry name" value="Cystine-knot_cytokine"/>
</dbReference>
<evidence type="ECO:0000259" key="6">
    <source>
        <dbReference type="PROSITE" id="PS50278"/>
    </source>
</evidence>
<keyword evidence="3" id="KW-0497">Mitogen</keyword>
<dbReference type="GO" id="GO:0051781">
    <property type="term" value="P:positive regulation of cell division"/>
    <property type="evidence" value="ECO:0007669"/>
    <property type="project" value="UniProtKB-KW"/>
</dbReference>
<keyword evidence="2 4" id="KW-0339">Growth factor</keyword>
<dbReference type="Proteomes" id="UP001381693">
    <property type="component" value="Unassembled WGS sequence"/>
</dbReference>
<comment type="similarity">
    <text evidence="1 4">Belongs to the PDGF/VEGF growth factor family.</text>
</comment>
<sequence>MATQHYLTCKLWQKAVVLVSLFSAMPGNALSKAVYRNDIDPEIKLPSPKLPFLLALDSNMNSSTDLQELMMKYKQDERICSWMTLEDIISSVSEIDREATLALWSEKCYQHAPPPFLLEGNSSVTAEGLTRKRRKTARSSHLSRSDLTQAKAKKLNRNKHIICTPKKTVVELPNEDRNVRLKPPGVYIKQCSGCCDSKLLACRPKKTKIRKFKVMVFEYSAGNLVFAEDNILKTFAVEEHKECQCECKIRREDCSLQQLYDEGACRCICPPNALKSCSSGK</sequence>
<evidence type="ECO:0000256" key="1">
    <source>
        <dbReference type="ARBA" id="ARBA00006686"/>
    </source>
</evidence>
<dbReference type="GO" id="GO:0008083">
    <property type="term" value="F:growth factor activity"/>
    <property type="evidence" value="ECO:0007669"/>
    <property type="project" value="UniProtKB-KW"/>
</dbReference>
<dbReference type="GO" id="GO:0005615">
    <property type="term" value="C:extracellular space"/>
    <property type="evidence" value="ECO:0007669"/>
    <property type="project" value="TreeGrafter"/>
</dbReference>
<dbReference type="PANTHER" id="PTHR11633">
    <property type="entry name" value="PLATELET-DERIVED GROWTH FACTOR"/>
    <property type="match status" value="1"/>
</dbReference>
<comment type="caution">
    <text evidence="7">The sequence shown here is derived from an EMBL/GenBank/DDBJ whole genome shotgun (WGS) entry which is preliminary data.</text>
</comment>
<gene>
    <name evidence="7" type="ORF">SK128_000601</name>
</gene>
<dbReference type="PROSITE" id="PS50278">
    <property type="entry name" value="PDGF_2"/>
    <property type="match status" value="1"/>
</dbReference>
<feature type="signal peptide" evidence="5">
    <location>
        <begin position="1"/>
        <end position="31"/>
    </location>
</feature>
<accession>A0AAN8X7I1</accession>
<dbReference type="GO" id="GO:0008284">
    <property type="term" value="P:positive regulation of cell population proliferation"/>
    <property type="evidence" value="ECO:0007669"/>
    <property type="project" value="TreeGrafter"/>
</dbReference>
<evidence type="ECO:0000256" key="5">
    <source>
        <dbReference type="SAM" id="SignalP"/>
    </source>
</evidence>